<evidence type="ECO:0000256" key="1">
    <source>
        <dbReference type="SAM" id="MobiDB-lite"/>
    </source>
</evidence>
<accession>A0AAN8T2B3</accession>
<proteinExistence type="predicted"/>
<reference evidence="2 3" key="1">
    <citation type="submission" date="2024-02" db="EMBL/GenBank/DDBJ databases">
        <title>de novo genome assembly of Solanum bulbocastanum strain 11H21.</title>
        <authorList>
            <person name="Hosaka A.J."/>
        </authorList>
    </citation>
    <scope>NUCLEOTIDE SEQUENCE [LARGE SCALE GENOMIC DNA]</scope>
    <source>
        <tissue evidence="2">Young leaves</tissue>
    </source>
</reference>
<dbReference type="EMBL" id="JBANQN010000010">
    <property type="protein sequence ID" value="KAK6777937.1"/>
    <property type="molecule type" value="Genomic_DNA"/>
</dbReference>
<protein>
    <submittedName>
        <fullName evidence="2">Uncharacterized protein</fullName>
    </submittedName>
</protein>
<keyword evidence="3" id="KW-1185">Reference proteome</keyword>
<feature type="region of interest" description="Disordered" evidence="1">
    <location>
        <begin position="48"/>
        <end position="101"/>
    </location>
</feature>
<organism evidence="2 3">
    <name type="scientific">Solanum bulbocastanum</name>
    <name type="common">Wild potato</name>
    <dbReference type="NCBI Taxonomy" id="147425"/>
    <lineage>
        <taxon>Eukaryota</taxon>
        <taxon>Viridiplantae</taxon>
        <taxon>Streptophyta</taxon>
        <taxon>Embryophyta</taxon>
        <taxon>Tracheophyta</taxon>
        <taxon>Spermatophyta</taxon>
        <taxon>Magnoliopsida</taxon>
        <taxon>eudicotyledons</taxon>
        <taxon>Gunneridae</taxon>
        <taxon>Pentapetalae</taxon>
        <taxon>asterids</taxon>
        <taxon>lamiids</taxon>
        <taxon>Solanales</taxon>
        <taxon>Solanaceae</taxon>
        <taxon>Solanoideae</taxon>
        <taxon>Solaneae</taxon>
        <taxon>Solanum</taxon>
    </lineage>
</organism>
<sequence length="235" mass="26627">MVANKAQTIRNFRKRKTGNLFVEDPIVLTQDAGSSDTESTDIVRAMAKRKKEAEEQRVIAQRITRSSNKSPSKKDRVKPKVASNLKPVKVHGPSTKGKEEEKVLIKEERIAELKKHKVLNGKVLDPEILTKLRMCTLFDSLTLQNWEHLFECPVPYLHEPEAREFYYNTDLFEDGGICTTVPRVEIALNEESLGIILGVLSTGIRSVEGCKPSPEYVQRATMYGEVKFVGSHRNF</sequence>
<gene>
    <name evidence="2" type="ORF">RDI58_024655</name>
</gene>
<evidence type="ECO:0000313" key="3">
    <source>
        <dbReference type="Proteomes" id="UP001371456"/>
    </source>
</evidence>
<name>A0AAN8T2B3_SOLBU</name>
<comment type="caution">
    <text evidence="2">The sequence shown here is derived from an EMBL/GenBank/DDBJ whole genome shotgun (WGS) entry which is preliminary data.</text>
</comment>
<dbReference type="Proteomes" id="UP001371456">
    <property type="component" value="Unassembled WGS sequence"/>
</dbReference>
<evidence type="ECO:0000313" key="2">
    <source>
        <dbReference type="EMBL" id="KAK6777937.1"/>
    </source>
</evidence>
<dbReference type="AlphaFoldDB" id="A0AAN8T2B3"/>